<protein>
    <recommendedName>
        <fullName evidence="3">Non-homologous end joining protein Ku</fullName>
    </recommendedName>
</protein>
<feature type="compositionally biased region" description="Basic and acidic residues" evidence="4">
    <location>
        <begin position="260"/>
        <end position="274"/>
    </location>
</feature>
<keyword evidence="3" id="KW-0234">DNA repair</keyword>
<dbReference type="Proteomes" id="UP001501563">
    <property type="component" value="Unassembled WGS sequence"/>
</dbReference>
<name>A0ABP7K1R0_9ACTN</name>
<organism evidence="6 7">
    <name type="scientific">Streptomyces lannensis</name>
    <dbReference type="NCBI Taxonomy" id="766498"/>
    <lineage>
        <taxon>Bacteria</taxon>
        <taxon>Bacillati</taxon>
        <taxon>Actinomycetota</taxon>
        <taxon>Actinomycetes</taxon>
        <taxon>Kitasatosporales</taxon>
        <taxon>Streptomycetaceae</taxon>
        <taxon>Streptomyces</taxon>
    </lineage>
</organism>
<feature type="domain" description="Ku" evidence="5">
    <location>
        <begin position="53"/>
        <end position="182"/>
    </location>
</feature>
<dbReference type="NCBIfam" id="TIGR02772">
    <property type="entry name" value="Ku_bact"/>
    <property type="match status" value="1"/>
</dbReference>
<reference evidence="7" key="1">
    <citation type="journal article" date="2019" name="Int. J. Syst. Evol. Microbiol.">
        <title>The Global Catalogue of Microorganisms (GCM) 10K type strain sequencing project: providing services to taxonomists for standard genome sequencing and annotation.</title>
        <authorList>
            <consortium name="The Broad Institute Genomics Platform"/>
            <consortium name="The Broad Institute Genome Sequencing Center for Infectious Disease"/>
            <person name="Wu L."/>
            <person name="Ma J."/>
        </authorList>
    </citation>
    <scope>NUCLEOTIDE SEQUENCE [LARGE SCALE GENOMIC DNA]</scope>
    <source>
        <strain evidence="7">JCM 16578</strain>
    </source>
</reference>
<dbReference type="InterPro" id="IPR009187">
    <property type="entry name" value="Prok_Ku"/>
</dbReference>
<dbReference type="PIRSF" id="PIRSF006493">
    <property type="entry name" value="Prok_Ku"/>
    <property type="match status" value="1"/>
</dbReference>
<evidence type="ECO:0000256" key="1">
    <source>
        <dbReference type="ARBA" id="ARBA00023125"/>
    </source>
</evidence>
<evidence type="ECO:0000256" key="3">
    <source>
        <dbReference type="HAMAP-Rule" id="MF_01875"/>
    </source>
</evidence>
<evidence type="ECO:0000313" key="6">
    <source>
        <dbReference type="EMBL" id="GAA3862584.1"/>
    </source>
</evidence>
<dbReference type="RefSeq" id="WP_345548234.1">
    <property type="nucleotide sequence ID" value="NZ_BAAAZA010000006.1"/>
</dbReference>
<evidence type="ECO:0000313" key="7">
    <source>
        <dbReference type="Proteomes" id="UP001501563"/>
    </source>
</evidence>
<dbReference type="Pfam" id="PF02735">
    <property type="entry name" value="Ku"/>
    <property type="match status" value="1"/>
</dbReference>
<dbReference type="Gene3D" id="2.40.290.10">
    <property type="match status" value="1"/>
</dbReference>
<keyword evidence="7" id="KW-1185">Reference proteome</keyword>
<sequence length="326" mass="35868">MPRSIWSGAISFGLVTIPVDVVPATEDHSVRFHQYHLQDMGRVRVRKYCEVEDREVPQQEIGKGYALTKDQIVPVLDEELRELPLPTARAIEIVAFVPAGSIDPLRVGEGYYLQASGTVAAKPYALLRKALARTSKVAVAKFAWHGRERLGLLRVRDEALVLHSMRWPDEIRDPAELAPPDIRLSDGEITEAQHLIDRMTRDDLEGPDFADHYTEALEQVIEAKREGHAPPEAPEPEGEPGRVLDLMAALQASVAQAKASRGEAPEAEVHELPKKTAAGTKAKKAPAKKTAAKKSTAKKTAKKTTATKETAKKTAAKQPARRRRSA</sequence>
<dbReference type="InterPro" id="IPR016194">
    <property type="entry name" value="SPOC-like_C_dom_sf"/>
</dbReference>
<feature type="compositionally biased region" description="Basic residues" evidence="4">
    <location>
        <begin position="281"/>
        <end position="302"/>
    </location>
</feature>
<comment type="caution">
    <text evidence="6">The sequence shown here is derived from an EMBL/GenBank/DDBJ whole genome shotgun (WGS) entry which is preliminary data.</text>
</comment>
<dbReference type="EMBL" id="BAAAZA010000006">
    <property type="protein sequence ID" value="GAA3862584.1"/>
    <property type="molecule type" value="Genomic_DNA"/>
</dbReference>
<keyword evidence="3" id="KW-0227">DNA damage</keyword>
<comment type="function">
    <text evidence="3">With LigD forms a non-homologous end joining (NHEJ) DNA repair enzyme, which repairs dsDNA breaks with reduced fidelity. Binds linear dsDNA with 5'- and 3'- overhangs but not closed circular dsDNA nor ssDNA. Recruits and stimulates the ligase activity of LigD.</text>
</comment>
<evidence type="ECO:0000259" key="5">
    <source>
        <dbReference type="SMART" id="SM00559"/>
    </source>
</evidence>
<proteinExistence type="inferred from homology"/>
<dbReference type="InterPro" id="IPR006164">
    <property type="entry name" value="DNA_bd_Ku70/Ku80"/>
</dbReference>
<dbReference type="SUPFAM" id="SSF100939">
    <property type="entry name" value="SPOC domain-like"/>
    <property type="match status" value="1"/>
</dbReference>
<accession>A0ABP7K1R0</accession>
<dbReference type="PANTHER" id="PTHR41251">
    <property type="entry name" value="NON-HOMOLOGOUS END JOINING PROTEIN KU"/>
    <property type="match status" value="1"/>
</dbReference>
<comment type="similarity">
    <text evidence="3">Belongs to the prokaryotic Ku family.</text>
</comment>
<feature type="region of interest" description="Disordered" evidence="4">
    <location>
        <begin position="254"/>
        <end position="326"/>
    </location>
</feature>
<evidence type="ECO:0000256" key="4">
    <source>
        <dbReference type="SAM" id="MobiDB-lite"/>
    </source>
</evidence>
<evidence type="ECO:0000256" key="2">
    <source>
        <dbReference type="ARBA" id="ARBA00023172"/>
    </source>
</evidence>
<dbReference type="PANTHER" id="PTHR41251:SF1">
    <property type="entry name" value="NON-HOMOLOGOUS END JOINING PROTEIN KU"/>
    <property type="match status" value="1"/>
</dbReference>
<comment type="subunit">
    <text evidence="3">Homodimer. Interacts with LigD.</text>
</comment>
<keyword evidence="2 3" id="KW-0233">DNA recombination</keyword>
<dbReference type="HAMAP" id="MF_01875">
    <property type="entry name" value="Prokaryotic_Ku"/>
    <property type="match status" value="1"/>
</dbReference>
<keyword evidence="1 3" id="KW-0238">DNA-binding</keyword>
<gene>
    <name evidence="3" type="primary">ku</name>
    <name evidence="6" type="ORF">GCM10022207_27930</name>
</gene>
<dbReference type="SMART" id="SM00559">
    <property type="entry name" value="Ku78"/>
    <property type="match status" value="1"/>
</dbReference>